<reference evidence="1" key="2">
    <citation type="submission" date="2023-05" db="EMBL/GenBank/DDBJ databases">
        <authorList>
            <consortium name="Lawrence Berkeley National Laboratory"/>
            <person name="Steindorff A."/>
            <person name="Hensen N."/>
            <person name="Bonometti L."/>
            <person name="Westerberg I."/>
            <person name="Brannstrom I.O."/>
            <person name="Guillou S."/>
            <person name="Cros-Aarteil S."/>
            <person name="Calhoun S."/>
            <person name="Haridas S."/>
            <person name="Kuo A."/>
            <person name="Mondo S."/>
            <person name="Pangilinan J."/>
            <person name="Riley R."/>
            <person name="Labutti K."/>
            <person name="Andreopoulos B."/>
            <person name="Lipzen A."/>
            <person name="Chen C."/>
            <person name="Yanf M."/>
            <person name="Daum C."/>
            <person name="Ng V."/>
            <person name="Clum A."/>
            <person name="Ohm R."/>
            <person name="Martin F."/>
            <person name="Silar P."/>
            <person name="Natvig D."/>
            <person name="Lalanne C."/>
            <person name="Gautier V."/>
            <person name="Ament-Velasquez S.L."/>
            <person name="Kruys A."/>
            <person name="Hutchinson M.I."/>
            <person name="Powell A.J."/>
            <person name="Barry K."/>
            <person name="Miller A.N."/>
            <person name="Grigoriev I.V."/>
            <person name="Debuchy R."/>
            <person name="Gladieux P."/>
            <person name="Thoren M.H."/>
            <person name="Johannesson H."/>
        </authorList>
    </citation>
    <scope>NUCLEOTIDE SEQUENCE</scope>
    <source>
        <strain evidence="1">CBS 731.68</strain>
    </source>
</reference>
<comment type="caution">
    <text evidence="1">The sequence shown here is derived from an EMBL/GenBank/DDBJ whole genome shotgun (WGS) entry which is preliminary data.</text>
</comment>
<dbReference type="Proteomes" id="UP001302602">
    <property type="component" value="Unassembled WGS sequence"/>
</dbReference>
<evidence type="ECO:0000313" key="1">
    <source>
        <dbReference type="EMBL" id="KAK4122981.1"/>
    </source>
</evidence>
<dbReference type="RefSeq" id="XP_062646752.1">
    <property type="nucleotide sequence ID" value="XM_062792991.1"/>
</dbReference>
<dbReference type="AlphaFoldDB" id="A0AAN6TZF5"/>
<accession>A0AAN6TZF5</accession>
<sequence>MTTPTTPTSFLDLHTHQLLLIHLHFTIHWPATTKQPTTQQPATYYSQKFDPVAFAADILTTRNPSFSPDEINPNAFLESLDETCLARIHALTKYTMYRFAQPVDYQAERWFVWHGAPGHNNSEAADSRDDATGRVGIRGLSAAELEMQLRMVRLRGYRDWVRVEMQVVIETGRELGRRVG</sequence>
<organism evidence="1 2">
    <name type="scientific">Parathielavia appendiculata</name>
    <dbReference type="NCBI Taxonomy" id="2587402"/>
    <lineage>
        <taxon>Eukaryota</taxon>
        <taxon>Fungi</taxon>
        <taxon>Dikarya</taxon>
        <taxon>Ascomycota</taxon>
        <taxon>Pezizomycotina</taxon>
        <taxon>Sordariomycetes</taxon>
        <taxon>Sordariomycetidae</taxon>
        <taxon>Sordariales</taxon>
        <taxon>Chaetomiaceae</taxon>
        <taxon>Parathielavia</taxon>
    </lineage>
</organism>
<name>A0AAN6TZF5_9PEZI</name>
<dbReference type="EMBL" id="MU853229">
    <property type="protein sequence ID" value="KAK4122981.1"/>
    <property type="molecule type" value="Genomic_DNA"/>
</dbReference>
<protein>
    <submittedName>
        <fullName evidence="1">Uncharacterized protein</fullName>
    </submittedName>
</protein>
<dbReference type="GeneID" id="87829760"/>
<keyword evidence="2" id="KW-1185">Reference proteome</keyword>
<evidence type="ECO:0000313" key="2">
    <source>
        <dbReference type="Proteomes" id="UP001302602"/>
    </source>
</evidence>
<proteinExistence type="predicted"/>
<gene>
    <name evidence="1" type="ORF">N657DRAFT_645691</name>
</gene>
<reference evidence="1" key="1">
    <citation type="journal article" date="2023" name="Mol. Phylogenet. Evol.">
        <title>Genome-scale phylogeny and comparative genomics of the fungal order Sordariales.</title>
        <authorList>
            <person name="Hensen N."/>
            <person name="Bonometti L."/>
            <person name="Westerberg I."/>
            <person name="Brannstrom I.O."/>
            <person name="Guillou S."/>
            <person name="Cros-Aarteil S."/>
            <person name="Calhoun S."/>
            <person name="Haridas S."/>
            <person name="Kuo A."/>
            <person name="Mondo S."/>
            <person name="Pangilinan J."/>
            <person name="Riley R."/>
            <person name="LaButti K."/>
            <person name="Andreopoulos B."/>
            <person name="Lipzen A."/>
            <person name="Chen C."/>
            <person name="Yan M."/>
            <person name="Daum C."/>
            <person name="Ng V."/>
            <person name="Clum A."/>
            <person name="Steindorff A."/>
            <person name="Ohm R.A."/>
            <person name="Martin F."/>
            <person name="Silar P."/>
            <person name="Natvig D.O."/>
            <person name="Lalanne C."/>
            <person name="Gautier V."/>
            <person name="Ament-Velasquez S.L."/>
            <person name="Kruys A."/>
            <person name="Hutchinson M.I."/>
            <person name="Powell A.J."/>
            <person name="Barry K."/>
            <person name="Miller A.N."/>
            <person name="Grigoriev I.V."/>
            <person name="Debuchy R."/>
            <person name="Gladieux P."/>
            <person name="Hiltunen Thoren M."/>
            <person name="Johannesson H."/>
        </authorList>
    </citation>
    <scope>NUCLEOTIDE SEQUENCE</scope>
    <source>
        <strain evidence="1">CBS 731.68</strain>
    </source>
</reference>